<dbReference type="Proteomes" id="UP000305888">
    <property type="component" value="Chromosome"/>
</dbReference>
<dbReference type="InterPro" id="IPR001296">
    <property type="entry name" value="Glyco_trans_1"/>
</dbReference>
<evidence type="ECO:0000256" key="1">
    <source>
        <dbReference type="ARBA" id="ARBA00022676"/>
    </source>
</evidence>
<dbReference type="Pfam" id="PF00535">
    <property type="entry name" value="Glycos_transf_2"/>
    <property type="match status" value="1"/>
</dbReference>
<sequence length="1127" mass="124668">MEQDEIGRRGGRLLARLREAALRLRHAGAFCVWYARRPRVMAEHIAHASRTLRRHGLSAFVADLRNASNQISHEAGLAQVARLADRDALRVARQAERVQGTILIVVHDMEMGGAQQVARLFALWLIEHTRYRVKFVAMRDGPFRKRFEAMADTFCISSVQNLPHRDATLALRKWAGRDVKAIFVNSVASGGFYDYWPHDTPSVAFIHELPKILDRHRPALDNILRHATRVLGGSDAVRDVLASRYRADPRKLDRTYAYIPDGDVPDPRARRQARRRAGADEDTLLVCGSGVLHWRKSPDVFIDVAARVAEKAPGRVRFVWVGGGPDQAVCEALIAERGLGDTVSITGYLPDIDLVLNGADVFLLPSQEDPFPLAALHAARAGAPVICFDDAGGMPEFVSRGAGVSVPFGDAEAMAAEVLAYLVEPERRKAEGMRGRRLVGRNHTIGRVGPVLLNHIREAAGLKPAVSVVVPNYNYERFLPERLESILGQTMQDFELILLDDASTDGSRAILERYANLWPGARLVVNAQNTGSPFAQWLRGMDLARSDLVWMAEADDSCEPELLSTLLPAFDDRNVMLGHVRSVPVGDDGAVLGDYEKLYLDRIAPGRWSRPFLATDHEEINAGLGIANSIPNASGMIFRKFVPEPDFAAAVTSMKLCGDWYFYLRALRGGLIAYEPGAVNRHRRHSLTVTHRLEGTQLYFDELAQVRRFIARTWRQGPAARARARGFVEQDLARFPAVAEETAADARAALEPAEPTLPCLLMVISDLGPGGGQLFGVRFANQWTRMGGRVVLLNARAYRDHPAVVSKIDPRVLLLERGQAGADLPGIVRRFGVDVIHSSLWWADRHVLHQIRRLEERRPWVVTMHGCHESMEHDPRIDRDFQKVMARMVGLVDAWAYTADKNRAVFERIEKPSRIEKLINGIELESAARPLTRAELGLREDALVLCLASRAIPEKGWREAVELVAALNADGRDTDLMLIGEGPEAEALAAELPENVRFFGQVANLQDYFDCADVGLLPTRFRGESFPLVVLEMMARGRAVVTTDAGVLSEIVGAGPEAAGVVVPLIDGEIDTLGLRAAVLALSEPEARRLAGERGRARFEEHYTVERMVAAYLALYRGLGVGTTAPK</sequence>
<evidence type="ECO:0000259" key="3">
    <source>
        <dbReference type="Pfam" id="PF00534"/>
    </source>
</evidence>
<gene>
    <name evidence="5" type="ORF">FDP22_04680</name>
</gene>
<reference evidence="5 6" key="1">
    <citation type="submission" date="2019-06" db="EMBL/GenBank/DDBJ databases">
        <title>Genome sequence of Rhodobacteraceae bacterium D4M1.</title>
        <authorList>
            <person name="Cao J."/>
        </authorList>
    </citation>
    <scope>NUCLEOTIDE SEQUENCE [LARGE SCALE GENOMIC DNA]</scope>
    <source>
        <strain evidence="5 6">D4M1</strain>
    </source>
</reference>
<dbReference type="OrthoDB" id="7527830at2"/>
<name>A0A5B8FGL5_9RHOB</name>
<evidence type="ECO:0000256" key="2">
    <source>
        <dbReference type="ARBA" id="ARBA00022679"/>
    </source>
</evidence>
<dbReference type="RefSeq" id="WP_138575535.1">
    <property type="nucleotide sequence ID" value="NZ_CP040818.1"/>
</dbReference>
<dbReference type="InterPro" id="IPR001173">
    <property type="entry name" value="Glyco_trans_2-like"/>
</dbReference>
<keyword evidence="6" id="KW-1185">Reference proteome</keyword>
<accession>A0A5B8FGL5</accession>
<dbReference type="SUPFAM" id="SSF53756">
    <property type="entry name" value="UDP-Glycosyltransferase/glycogen phosphorylase"/>
    <property type="match status" value="2"/>
</dbReference>
<protein>
    <submittedName>
        <fullName evidence="5">Glycosyltransferase</fullName>
    </submittedName>
</protein>
<dbReference type="PANTHER" id="PTHR12526:SF510">
    <property type="entry name" value="D-INOSITOL 3-PHOSPHATE GLYCOSYLTRANSFERASE"/>
    <property type="match status" value="1"/>
</dbReference>
<evidence type="ECO:0000259" key="4">
    <source>
        <dbReference type="Pfam" id="PF00535"/>
    </source>
</evidence>
<organism evidence="5 6">
    <name type="scientific">Paroceanicella profunda</name>
    <dbReference type="NCBI Taxonomy" id="2579971"/>
    <lineage>
        <taxon>Bacteria</taxon>
        <taxon>Pseudomonadati</taxon>
        <taxon>Pseudomonadota</taxon>
        <taxon>Alphaproteobacteria</taxon>
        <taxon>Rhodobacterales</taxon>
        <taxon>Paracoccaceae</taxon>
        <taxon>Paroceanicella</taxon>
    </lineage>
</organism>
<dbReference type="EMBL" id="CP040818">
    <property type="protein sequence ID" value="QDL91137.1"/>
    <property type="molecule type" value="Genomic_DNA"/>
</dbReference>
<dbReference type="Gene3D" id="3.90.550.10">
    <property type="entry name" value="Spore Coat Polysaccharide Biosynthesis Protein SpsA, Chain A"/>
    <property type="match status" value="1"/>
</dbReference>
<dbReference type="Pfam" id="PF00534">
    <property type="entry name" value="Glycos_transf_1"/>
    <property type="match status" value="1"/>
</dbReference>
<feature type="domain" description="Glycosyltransferase 2-like" evidence="4">
    <location>
        <begin position="467"/>
        <end position="586"/>
    </location>
</feature>
<evidence type="ECO:0000313" key="5">
    <source>
        <dbReference type="EMBL" id="QDL91137.1"/>
    </source>
</evidence>
<proteinExistence type="predicted"/>
<keyword evidence="2 5" id="KW-0808">Transferase</keyword>
<feature type="domain" description="Glycosyl transferase family 1" evidence="3">
    <location>
        <begin position="271"/>
        <end position="433"/>
    </location>
</feature>
<dbReference type="CDD" id="cd00761">
    <property type="entry name" value="Glyco_tranf_GTA_type"/>
    <property type="match status" value="1"/>
</dbReference>
<dbReference type="PANTHER" id="PTHR12526">
    <property type="entry name" value="GLYCOSYLTRANSFERASE"/>
    <property type="match status" value="1"/>
</dbReference>
<evidence type="ECO:0000313" key="6">
    <source>
        <dbReference type="Proteomes" id="UP000305888"/>
    </source>
</evidence>
<dbReference type="CDD" id="cd03801">
    <property type="entry name" value="GT4_PimA-like"/>
    <property type="match status" value="2"/>
</dbReference>
<dbReference type="AlphaFoldDB" id="A0A5B8FGL5"/>
<keyword evidence="1" id="KW-0328">Glycosyltransferase</keyword>
<dbReference type="Gene3D" id="3.40.50.2000">
    <property type="entry name" value="Glycogen Phosphorylase B"/>
    <property type="match status" value="4"/>
</dbReference>
<dbReference type="GO" id="GO:0016757">
    <property type="term" value="F:glycosyltransferase activity"/>
    <property type="evidence" value="ECO:0007669"/>
    <property type="project" value="UniProtKB-KW"/>
</dbReference>
<dbReference type="SUPFAM" id="SSF53448">
    <property type="entry name" value="Nucleotide-diphospho-sugar transferases"/>
    <property type="match status" value="1"/>
</dbReference>
<dbReference type="KEGG" id="ppru:FDP22_04680"/>
<dbReference type="InterPro" id="IPR029044">
    <property type="entry name" value="Nucleotide-diphossugar_trans"/>
</dbReference>
<dbReference type="Pfam" id="PF13692">
    <property type="entry name" value="Glyco_trans_1_4"/>
    <property type="match status" value="1"/>
</dbReference>